<dbReference type="EMBL" id="JBBCAQ010000018">
    <property type="protein sequence ID" value="KAK7595572.1"/>
    <property type="molecule type" value="Genomic_DNA"/>
</dbReference>
<dbReference type="PANTHER" id="PTHR46532:SF4">
    <property type="entry name" value="AAA+ ATPASE DOMAIN-CONTAINING PROTEIN"/>
    <property type="match status" value="1"/>
</dbReference>
<proteinExistence type="inferred from homology"/>
<feature type="compositionally biased region" description="Basic residues" evidence="2">
    <location>
        <begin position="95"/>
        <end position="108"/>
    </location>
</feature>
<dbReference type="PANTHER" id="PTHR46532">
    <property type="entry name" value="MALE FERTILITY FACTOR KL5"/>
    <property type="match status" value="1"/>
</dbReference>
<dbReference type="GO" id="GO:0051959">
    <property type="term" value="F:dynein light intermediate chain binding"/>
    <property type="evidence" value="ECO:0007669"/>
    <property type="project" value="InterPro"/>
</dbReference>
<accession>A0AAN9Y6W0</accession>
<organism evidence="4 5">
    <name type="scientific">Parthenolecanium corni</name>
    <dbReference type="NCBI Taxonomy" id="536013"/>
    <lineage>
        <taxon>Eukaryota</taxon>
        <taxon>Metazoa</taxon>
        <taxon>Ecdysozoa</taxon>
        <taxon>Arthropoda</taxon>
        <taxon>Hexapoda</taxon>
        <taxon>Insecta</taxon>
        <taxon>Pterygota</taxon>
        <taxon>Neoptera</taxon>
        <taxon>Paraneoptera</taxon>
        <taxon>Hemiptera</taxon>
        <taxon>Sternorrhyncha</taxon>
        <taxon>Coccoidea</taxon>
        <taxon>Coccidae</taxon>
        <taxon>Parthenolecanium</taxon>
    </lineage>
</organism>
<dbReference type="GO" id="GO:0007018">
    <property type="term" value="P:microtubule-based movement"/>
    <property type="evidence" value="ECO:0007669"/>
    <property type="project" value="InterPro"/>
</dbReference>
<evidence type="ECO:0000256" key="1">
    <source>
        <dbReference type="ARBA" id="ARBA00008887"/>
    </source>
</evidence>
<sequence length="1321" mass="155387">MDFRKQWFQNSILNCLGETDPELMNIFLSRNDNDMGHKFDSFLNDNAKSVINLWNQVFVVYKTYYSKMVEEEIEVQEEVTKQRSSSLFGQDDKKKDKKGKKKKKGKKTMKIDEDEDEDLDELANFEDFDVDDEDDRRGRKSKKGKSGGRGSPSTMMENVSQDEYRKKSQAMISYVTVKKKIQKVVQLPQLQGYFGVIDPEALDPNLSYIYFIKKFNRPIANFSSMDEAMTKMPSILVVGSMTGDVLENVERLLNRVSTPIFWARKSVRRIDTRVEDIRRIENDEDVKYDDVVLDRKPSYYFIRKLKTTDESSKHMLLDAGSSVSHHLQHYFCPIEEKTWQELLDELLDLIEVIQWARKELQSETQFVIPDSLKEFDWEIGEIKQDIIVTAEETIEIWISKIDSDILTSFSEDPTRPGLLEEYEYWKSNELKLSSIVDEVDSRQVLRIVNLLKNDYCDVYERFRQKKDTLHQVFSGAQENVEVLQPLQYFFKAIHSDFKTITTVIPTLISSLKSVWVLSSYYNKEKHMERILISIKNTLCFRVKQAFDVTSLFKATWNDINAEFSSAILMLQSWKATYLEVRCGIESTRNFSIRRWEFEKHKLFAESEYINTVIRDLQNIFEIIHQYENLLNSKFKTSIQPNEYETLKSKINNITAPIEKVDFDVYLEIFRDEWQEVLDMFEESVTEIDQRLKLLTIKAFSKTKSISEVIETIEDISKAETRSTVQASLPFISNKLISQFEREITITDQIFEKNKFNGEHPYKVYDFIRWAKDLVTNLESTIIKFEKISELCNTSTFDEIVMKFNNFKSKINKYIDLMVRDWSKRTILLFRETLKQNVLEIEQADKLMDLEKLTKKAQSLRLRAGDKSEKNALNYSNESNQSELSFGALALTLKWISKTKVDIEKHIRAQRMEALRKIEQANKISWLEFIGNSLLIEKGFRFKLKLQNDLFDAVKDAEKLQQNGFKLANEILEFLALKTKLFEKIETIKNIVSQYNSVVAKLEPTEMLFMKQYFLQTEMSIQPGLTLYTWRCTVLDSFCVEAHKNLQKLLCLQYQMKRIFEKLDFSINSMEDMNFLPLKNMKPNRLTCQEFFEIIAKLQLEEVESCLEIYERISLTLIQCESLILLTNSGKSSLMTYFYDSYSEKIYCALKKIEVAQLMDQLIDHCIEWKNKLGFQLAADTRQVTNDITETIKVVDEDIRAFSSVKSLWEKVYDRCLYKKFILESVKISTVNIMKVKLETFVSKCDQFVTHYNENKNKLLSSEFDTTVEMLMEYSKRYSELSEEKVEAEKIQQSFEIPGFQLNDFAQVKNELEELKCTFKLR</sequence>
<reference evidence="4 5" key="1">
    <citation type="submission" date="2024-03" db="EMBL/GenBank/DDBJ databases">
        <title>Adaptation during the transition from Ophiocordyceps entomopathogen to insect associate is accompanied by gene loss and intensified selection.</title>
        <authorList>
            <person name="Ward C.M."/>
            <person name="Onetto C.A."/>
            <person name="Borneman A.R."/>
        </authorList>
    </citation>
    <scope>NUCLEOTIDE SEQUENCE [LARGE SCALE GENOMIC DNA]</scope>
    <source>
        <strain evidence="4">AWRI1</strain>
        <tissue evidence="4">Single Adult Female</tissue>
    </source>
</reference>
<evidence type="ECO:0000259" key="3">
    <source>
        <dbReference type="Pfam" id="PF08385"/>
    </source>
</evidence>
<evidence type="ECO:0000313" key="4">
    <source>
        <dbReference type="EMBL" id="KAK7595572.1"/>
    </source>
</evidence>
<gene>
    <name evidence="4" type="ORF">V9T40_013397</name>
</gene>
<evidence type="ECO:0000256" key="2">
    <source>
        <dbReference type="SAM" id="MobiDB-lite"/>
    </source>
</evidence>
<dbReference type="Proteomes" id="UP001367676">
    <property type="component" value="Unassembled WGS sequence"/>
</dbReference>
<comment type="similarity">
    <text evidence="1">Belongs to the dynein heavy chain family.</text>
</comment>
<dbReference type="InterPro" id="IPR026983">
    <property type="entry name" value="DHC"/>
</dbReference>
<feature type="region of interest" description="Disordered" evidence="2">
    <location>
        <begin position="130"/>
        <end position="162"/>
    </location>
</feature>
<dbReference type="InterPro" id="IPR013594">
    <property type="entry name" value="Dynein_heavy_tail"/>
</dbReference>
<feature type="domain" description="Dynein heavy chain tail" evidence="3">
    <location>
        <begin position="390"/>
        <end position="1037"/>
    </location>
</feature>
<feature type="region of interest" description="Disordered" evidence="2">
    <location>
        <begin position="79"/>
        <end position="111"/>
    </location>
</feature>
<dbReference type="GO" id="GO:0045505">
    <property type="term" value="F:dynein intermediate chain binding"/>
    <property type="evidence" value="ECO:0007669"/>
    <property type="project" value="InterPro"/>
</dbReference>
<feature type="compositionally biased region" description="Polar residues" evidence="2">
    <location>
        <begin position="152"/>
        <end position="161"/>
    </location>
</feature>
<comment type="caution">
    <text evidence="4">The sequence shown here is derived from an EMBL/GenBank/DDBJ whole genome shotgun (WGS) entry which is preliminary data.</text>
</comment>
<dbReference type="Pfam" id="PF08385">
    <property type="entry name" value="DHC_N1"/>
    <property type="match status" value="1"/>
</dbReference>
<keyword evidence="5" id="KW-1185">Reference proteome</keyword>
<protein>
    <recommendedName>
        <fullName evidence="3">Dynein heavy chain tail domain-containing protein</fullName>
    </recommendedName>
</protein>
<name>A0AAN9Y6W0_9HEMI</name>
<evidence type="ECO:0000313" key="5">
    <source>
        <dbReference type="Proteomes" id="UP001367676"/>
    </source>
</evidence>
<dbReference type="GO" id="GO:0005858">
    <property type="term" value="C:axonemal dynein complex"/>
    <property type="evidence" value="ECO:0007669"/>
    <property type="project" value="TreeGrafter"/>
</dbReference>